<dbReference type="GO" id="GO:0005930">
    <property type="term" value="C:axoneme"/>
    <property type="evidence" value="ECO:0000318"/>
    <property type="project" value="GO_Central"/>
</dbReference>
<keyword evidence="7" id="KW-0969">Cilium</keyword>
<feature type="compositionally biased region" description="Basic and acidic residues" evidence="10">
    <location>
        <begin position="317"/>
        <end position="335"/>
    </location>
</feature>
<keyword evidence="8" id="KW-0966">Cell projection</keyword>
<evidence type="ECO:0000256" key="5">
    <source>
        <dbReference type="ARBA" id="ARBA00022490"/>
    </source>
</evidence>
<evidence type="ECO:0000256" key="10">
    <source>
        <dbReference type="SAM" id="MobiDB-lite"/>
    </source>
</evidence>
<accession>E9HG16</accession>
<keyword evidence="6" id="KW-0175">Coiled coil</keyword>
<keyword evidence="5" id="KW-0963">Cytoplasm</keyword>
<feature type="region of interest" description="Disordered" evidence="10">
    <location>
        <begin position="317"/>
        <end position="365"/>
    </location>
</feature>
<dbReference type="STRING" id="6669.E9HG16"/>
<dbReference type="OrthoDB" id="272687at2759"/>
<dbReference type="eggNOG" id="KOG4511">
    <property type="taxonomic scope" value="Eukaryota"/>
</dbReference>
<feature type="compositionally biased region" description="Low complexity" evidence="10">
    <location>
        <begin position="345"/>
        <end position="361"/>
    </location>
</feature>
<dbReference type="GO" id="GO:0097546">
    <property type="term" value="C:ciliary base"/>
    <property type="evidence" value="ECO:0000318"/>
    <property type="project" value="GO_Central"/>
</dbReference>
<evidence type="ECO:0000256" key="7">
    <source>
        <dbReference type="ARBA" id="ARBA00023069"/>
    </source>
</evidence>
<dbReference type="InterPro" id="IPR042541">
    <property type="entry name" value="BART_sf"/>
</dbReference>
<reference evidence="12 13" key="1">
    <citation type="journal article" date="2011" name="Science">
        <title>The ecoresponsive genome of Daphnia pulex.</title>
        <authorList>
            <person name="Colbourne J.K."/>
            <person name="Pfrender M.E."/>
            <person name="Gilbert D."/>
            <person name="Thomas W.K."/>
            <person name="Tucker A."/>
            <person name="Oakley T.H."/>
            <person name="Tokishita S."/>
            <person name="Aerts A."/>
            <person name="Arnold G.J."/>
            <person name="Basu M.K."/>
            <person name="Bauer D.J."/>
            <person name="Caceres C.E."/>
            <person name="Carmel L."/>
            <person name="Casola C."/>
            <person name="Choi J.H."/>
            <person name="Detter J.C."/>
            <person name="Dong Q."/>
            <person name="Dusheyko S."/>
            <person name="Eads B.D."/>
            <person name="Frohlich T."/>
            <person name="Geiler-Samerotte K.A."/>
            <person name="Gerlach D."/>
            <person name="Hatcher P."/>
            <person name="Jogdeo S."/>
            <person name="Krijgsveld J."/>
            <person name="Kriventseva E.V."/>
            <person name="Kultz D."/>
            <person name="Laforsch C."/>
            <person name="Lindquist E."/>
            <person name="Lopez J."/>
            <person name="Manak J.R."/>
            <person name="Muller J."/>
            <person name="Pangilinan J."/>
            <person name="Patwardhan R.P."/>
            <person name="Pitluck S."/>
            <person name="Pritham E.J."/>
            <person name="Rechtsteiner A."/>
            <person name="Rho M."/>
            <person name="Rogozin I.B."/>
            <person name="Sakarya O."/>
            <person name="Salamov A."/>
            <person name="Schaack S."/>
            <person name="Shapiro H."/>
            <person name="Shiga Y."/>
            <person name="Skalitzky C."/>
            <person name="Smith Z."/>
            <person name="Souvorov A."/>
            <person name="Sung W."/>
            <person name="Tang Z."/>
            <person name="Tsuchiya D."/>
            <person name="Tu H."/>
            <person name="Vos H."/>
            <person name="Wang M."/>
            <person name="Wolf Y.I."/>
            <person name="Yamagata H."/>
            <person name="Yamada T."/>
            <person name="Ye Y."/>
            <person name="Shaw J.R."/>
            <person name="Andrews J."/>
            <person name="Crease T.J."/>
            <person name="Tang H."/>
            <person name="Lucas S.M."/>
            <person name="Robertson H.M."/>
            <person name="Bork P."/>
            <person name="Koonin E.V."/>
            <person name="Zdobnov E.M."/>
            <person name="Grigoriev I.V."/>
            <person name="Lynch M."/>
            <person name="Boore J.L."/>
        </authorList>
    </citation>
    <scope>NUCLEOTIDE SEQUENCE [LARGE SCALE GENOMIC DNA]</scope>
</reference>
<comment type="similarity">
    <text evidence="3">Belongs to the CFAP36 family.</text>
</comment>
<evidence type="ECO:0000256" key="3">
    <source>
        <dbReference type="ARBA" id="ARBA00007460"/>
    </source>
</evidence>
<evidence type="ECO:0000313" key="12">
    <source>
        <dbReference type="EMBL" id="EFX69338.1"/>
    </source>
</evidence>
<evidence type="ECO:0000256" key="9">
    <source>
        <dbReference type="ARBA" id="ARBA00031593"/>
    </source>
</evidence>
<dbReference type="AlphaFoldDB" id="E9HG16"/>
<name>E9HG16_DAPPU</name>
<organism evidence="12 13">
    <name type="scientific">Daphnia pulex</name>
    <name type="common">Water flea</name>
    <dbReference type="NCBI Taxonomy" id="6669"/>
    <lineage>
        <taxon>Eukaryota</taxon>
        <taxon>Metazoa</taxon>
        <taxon>Ecdysozoa</taxon>
        <taxon>Arthropoda</taxon>
        <taxon>Crustacea</taxon>
        <taxon>Branchiopoda</taxon>
        <taxon>Diplostraca</taxon>
        <taxon>Cladocera</taxon>
        <taxon>Anomopoda</taxon>
        <taxon>Daphniidae</taxon>
        <taxon>Daphnia</taxon>
    </lineage>
</organism>
<dbReference type="KEGG" id="dpx:DAPPUDRAFT_113771"/>
<evidence type="ECO:0000256" key="8">
    <source>
        <dbReference type="ARBA" id="ARBA00023273"/>
    </source>
</evidence>
<dbReference type="HOGENOM" id="CLU_050059_0_0_1"/>
<evidence type="ECO:0000256" key="6">
    <source>
        <dbReference type="ARBA" id="ARBA00023054"/>
    </source>
</evidence>
<dbReference type="Gene3D" id="1.20.1520.10">
    <property type="entry name" value="ADP-ribosylation factor-like 2-binding protein, domain"/>
    <property type="match status" value="1"/>
</dbReference>
<dbReference type="Proteomes" id="UP000000305">
    <property type="component" value="Unassembled WGS sequence"/>
</dbReference>
<dbReference type="PANTHER" id="PTHR21532:SF0">
    <property type="entry name" value="CILIA- AND FLAGELLA-ASSOCIATED PROTEIN 36"/>
    <property type="match status" value="1"/>
</dbReference>
<sequence length="389" mass="44000">MDRALGQELNSPVFRRRVSIVDAICQFQNRPKLPPSAMEQAKSETDNENNADWILDSLVAYLRGPIWNTPILNFIEQKSVGDGEQYESEYLGIHKDFRNLVDVMLGAYMDDLSLQPEHLESALSQIQPSVRSAALQQLLEPVQSAGDYDRFKVLMRSKNEQLHNEAVEMLRQKRNHPADGPAIENRSSVDEFSEEDINEAIRQSLAEHVAERNAQVQEKREVDRALAASVAGLLKTNLSVEDEESVTTLPEASEPPPANQVESPAKGLFILKELLVFKKFKSLLDLDLVAMRIPDPAEVEQRRVQLRAQRDKILSQKRKERELQLEQQERTDRVAGESSKPGMSRPRSGRAARAALAGEASPEVDERTIQYRRLLLQKIKEEVEGVPPK</sequence>
<comment type="subcellular location">
    <subcellularLocation>
        <location evidence="1">Cell projection</location>
        <location evidence="1">Cilium</location>
    </subcellularLocation>
    <subcellularLocation>
        <location evidence="2">Cytoplasm</location>
    </subcellularLocation>
</comment>
<evidence type="ECO:0000256" key="2">
    <source>
        <dbReference type="ARBA" id="ARBA00004496"/>
    </source>
</evidence>
<evidence type="ECO:0000256" key="4">
    <source>
        <dbReference type="ARBA" id="ARBA00021815"/>
    </source>
</evidence>
<protein>
    <recommendedName>
        <fullName evidence="4">Cilia- and flagella-associated protein 36</fullName>
    </recommendedName>
    <alternativeName>
        <fullName evidence="9">Coiled-coil domain-containing protein 104</fullName>
    </alternativeName>
</protein>
<evidence type="ECO:0000313" key="13">
    <source>
        <dbReference type="Proteomes" id="UP000000305"/>
    </source>
</evidence>
<dbReference type="EMBL" id="GL732638">
    <property type="protein sequence ID" value="EFX69338.1"/>
    <property type="molecule type" value="Genomic_DNA"/>
</dbReference>
<dbReference type="FunCoup" id="E9HG16">
    <property type="interactions" value="69"/>
</dbReference>
<feature type="domain" description="BART" evidence="11">
    <location>
        <begin position="51"/>
        <end position="163"/>
    </location>
</feature>
<dbReference type="InterPro" id="IPR023379">
    <property type="entry name" value="BART_dom"/>
</dbReference>
<dbReference type="InterPro" id="IPR038888">
    <property type="entry name" value="CFAP36"/>
</dbReference>
<dbReference type="PANTHER" id="PTHR21532">
    <property type="entry name" value="PHOSPHODIESTERASE HL"/>
    <property type="match status" value="1"/>
</dbReference>
<keyword evidence="13" id="KW-1185">Reference proteome</keyword>
<evidence type="ECO:0000259" key="11">
    <source>
        <dbReference type="Pfam" id="PF11527"/>
    </source>
</evidence>
<dbReference type="Pfam" id="PF11527">
    <property type="entry name" value="ARL2_Bind_BART"/>
    <property type="match status" value="1"/>
</dbReference>
<proteinExistence type="inferred from homology"/>
<gene>
    <name evidence="12" type="ORF">DAPPUDRAFT_113771</name>
</gene>
<dbReference type="InParanoid" id="E9HG16"/>
<dbReference type="OMA" id="DWYIPIL"/>
<evidence type="ECO:0000256" key="1">
    <source>
        <dbReference type="ARBA" id="ARBA00004138"/>
    </source>
</evidence>
<feature type="region of interest" description="Disordered" evidence="10">
    <location>
        <begin position="241"/>
        <end position="262"/>
    </location>
</feature>